<dbReference type="Proteomes" id="UP000298652">
    <property type="component" value="Chromosome 2"/>
</dbReference>
<proteinExistence type="predicted"/>
<keyword evidence="3" id="KW-1185">Reference proteome</keyword>
<feature type="compositionally biased region" description="Basic residues" evidence="1">
    <location>
        <begin position="153"/>
        <end position="163"/>
    </location>
</feature>
<feature type="region of interest" description="Disordered" evidence="1">
    <location>
        <begin position="80"/>
        <end position="108"/>
    </location>
</feature>
<dbReference type="AlphaFoldDB" id="A0A4U6W2T7"/>
<protein>
    <submittedName>
        <fullName evidence="2">Uncharacterized protein</fullName>
    </submittedName>
</protein>
<feature type="compositionally biased region" description="Basic and acidic residues" evidence="1">
    <location>
        <begin position="99"/>
        <end position="108"/>
    </location>
</feature>
<feature type="region of interest" description="Disordered" evidence="1">
    <location>
        <begin position="136"/>
        <end position="180"/>
    </location>
</feature>
<sequence>MHTQHAGRVNPKPQASLHQKPRREELIIARWIIRLGHAREALVAVGVVEPGEERPATACCRRRRREHGDVARSQADSFAYRAPSAPGPHLPAAPSAGAEDIHPRGHDAWRRGPRVLRARPDSRATRVWRIARRPPDRDAGVRSGIYGRDGIPRFRRGGRRRTAGSRSGSRPGVYMQKLGS</sequence>
<feature type="region of interest" description="Disordered" evidence="1">
    <location>
        <begin position="1"/>
        <end position="21"/>
    </location>
</feature>
<gene>
    <name evidence="2" type="ORF">SEVIR_2G388566v2</name>
</gene>
<name>A0A4U6W2T7_SETVI</name>
<evidence type="ECO:0000313" key="2">
    <source>
        <dbReference type="EMBL" id="TKW35643.1"/>
    </source>
</evidence>
<dbReference type="EMBL" id="CM016553">
    <property type="protein sequence ID" value="TKW35643.1"/>
    <property type="molecule type" value="Genomic_DNA"/>
</dbReference>
<evidence type="ECO:0000313" key="3">
    <source>
        <dbReference type="Proteomes" id="UP000298652"/>
    </source>
</evidence>
<accession>A0A4U6W2T7</accession>
<organism evidence="2 3">
    <name type="scientific">Setaria viridis</name>
    <name type="common">Green bristlegrass</name>
    <name type="synonym">Setaria italica subsp. viridis</name>
    <dbReference type="NCBI Taxonomy" id="4556"/>
    <lineage>
        <taxon>Eukaryota</taxon>
        <taxon>Viridiplantae</taxon>
        <taxon>Streptophyta</taxon>
        <taxon>Embryophyta</taxon>
        <taxon>Tracheophyta</taxon>
        <taxon>Spermatophyta</taxon>
        <taxon>Magnoliopsida</taxon>
        <taxon>Liliopsida</taxon>
        <taxon>Poales</taxon>
        <taxon>Poaceae</taxon>
        <taxon>PACMAD clade</taxon>
        <taxon>Panicoideae</taxon>
        <taxon>Panicodae</taxon>
        <taxon>Paniceae</taxon>
        <taxon>Cenchrinae</taxon>
        <taxon>Setaria</taxon>
    </lineage>
</organism>
<reference evidence="2" key="1">
    <citation type="submission" date="2019-03" db="EMBL/GenBank/DDBJ databases">
        <title>WGS assembly of Setaria viridis.</title>
        <authorList>
            <person name="Huang P."/>
            <person name="Jenkins J."/>
            <person name="Grimwood J."/>
            <person name="Barry K."/>
            <person name="Healey A."/>
            <person name="Mamidi S."/>
            <person name="Sreedasyam A."/>
            <person name="Shu S."/>
            <person name="Feldman M."/>
            <person name="Wu J."/>
            <person name="Yu Y."/>
            <person name="Chen C."/>
            <person name="Johnson J."/>
            <person name="Rokhsar D."/>
            <person name="Baxter I."/>
            <person name="Schmutz J."/>
            <person name="Brutnell T."/>
            <person name="Kellogg E."/>
        </authorList>
    </citation>
    <scope>NUCLEOTIDE SEQUENCE [LARGE SCALE GENOMIC DNA]</scope>
</reference>
<dbReference type="Gramene" id="TKW35643">
    <property type="protein sequence ID" value="TKW35643"/>
    <property type="gene ID" value="SEVIR_2G388566v2"/>
</dbReference>
<evidence type="ECO:0000256" key="1">
    <source>
        <dbReference type="SAM" id="MobiDB-lite"/>
    </source>
</evidence>